<protein>
    <submittedName>
        <fullName evidence="1">Uncharacterized protein</fullName>
    </submittedName>
</protein>
<gene>
    <name evidence="1" type="ORF">L798_13873</name>
</gene>
<dbReference type="Gene3D" id="6.10.250.3000">
    <property type="match status" value="1"/>
</dbReference>
<keyword evidence="2" id="KW-1185">Reference proteome</keyword>
<proteinExistence type="predicted"/>
<dbReference type="Proteomes" id="UP000027135">
    <property type="component" value="Unassembled WGS sequence"/>
</dbReference>
<dbReference type="AlphaFoldDB" id="A0A067RL36"/>
<evidence type="ECO:0000313" key="2">
    <source>
        <dbReference type="Proteomes" id="UP000027135"/>
    </source>
</evidence>
<dbReference type="EMBL" id="KK852448">
    <property type="protein sequence ID" value="KDR23713.1"/>
    <property type="molecule type" value="Genomic_DNA"/>
</dbReference>
<dbReference type="InParanoid" id="A0A067RL36"/>
<reference evidence="1 2" key="1">
    <citation type="journal article" date="2014" name="Nat. Commun.">
        <title>Molecular traces of alternative social organization in a termite genome.</title>
        <authorList>
            <person name="Terrapon N."/>
            <person name="Li C."/>
            <person name="Robertson H.M."/>
            <person name="Ji L."/>
            <person name="Meng X."/>
            <person name="Booth W."/>
            <person name="Chen Z."/>
            <person name="Childers C.P."/>
            <person name="Glastad K.M."/>
            <person name="Gokhale K."/>
            <person name="Gowin J."/>
            <person name="Gronenberg W."/>
            <person name="Hermansen R.A."/>
            <person name="Hu H."/>
            <person name="Hunt B.G."/>
            <person name="Huylmans A.K."/>
            <person name="Khalil S.M."/>
            <person name="Mitchell R.D."/>
            <person name="Munoz-Torres M.C."/>
            <person name="Mustard J.A."/>
            <person name="Pan H."/>
            <person name="Reese J.T."/>
            <person name="Scharf M.E."/>
            <person name="Sun F."/>
            <person name="Vogel H."/>
            <person name="Xiao J."/>
            <person name="Yang W."/>
            <person name="Yang Z."/>
            <person name="Yang Z."/>
            <person name="Zhou J."/>
            <person name="Zhu J."/>
            <person name="Brent C.S."/>
            <person name="Elsik C.G."/>
            <person name="Goodisman M.A."/>
            <person name="Liberles D.A."/>
            <person name="Roe R.M."/>
            <person name="Vargo E.L."/>
            <person name="Vilcinskas A."/>
            <person name="Wang J."/>
            <person name="Bornberg-Bauer E."/>
            <person name="Korb J."/>
            <person name="Zhang G."/>
            <person name="Liebig J."/>
        </authorList>
    </citation>
    <scope>NUCLEOTIDE SEQUENCE [LARGE SCALE GENOMIC DNA]</scope>
    <source>
        <tissue evidence="1">Whole organism</tissue>
    </source>
</reference>
<sequence>MSPGISRNVPDPVPQMEPLTVEEYQRVLAVLRRDAVLRLHERQRIR</sequence>
<accession>A0A067RL36</accession>
<organism evidence="1 2">
    <name type="scientific">Zootermopsis nevadensis</name>
    <name type="common">Dampwood termite</name>
    <dbReference type="NCBI Taxonomy" id="136037"/>
    <lineage>
        <taxon>Eukaryota</taxon>
        <taxon>Metazoa</taxon>
        <taxon>Ecdysozoa</taxon>
        <taxon>Arthropoda</taxon>
        <taxon>Hexapoda</taxon>
        <taxon>Insecta</taxon>
        <taxon>Pterygota</taxon>
        <taxon>Neoptera</taxon>
        <taxon>Polyneoptera</taxon>
        <taxon>Dictyoptera</taxon>
        <taxon>Blattodea</taxon>
        <taxon>Blattoidea</taxon>
        <taxon>Termitoidae</taxon>
        <taxon>Termopsidae</taxon>
        <taxon>Zootermopsis</taxon>
    </lineage>
</organism>
<evidence type="ECO:0000313" key="1">
    <source>
        <dbReference type="EMBL" id="KDR23713.1"/>
    </source>
</evidence>
<name>A0A067RL36_ZOONE</name>